<dbReference type="EMBL" id="LT635769">
    <property type="protein sequence ID" value="SGZ58539.1"/>
    <property type="molecule type" value="Genomic_DNA"/>
</dbReference>
<dbReference type="SUPFAM" id="SSF48150">
    <property type="entry name" value="DNA-glycosylase"/>
    <property type="match status" value="1"/>
</dbReference>
<evidence type="ECO:0000313" key="11">
    <source>
        <dbReference type="EMBL" id="SGZ58539.1"/>
    </source>
</evidence>
<name>A0A1L0C4U2_9ASCO</name>
<dbReference type="InterPro" id="IPR011257">
    <property type="entry name" value="DNA_glycosylase"/>
</dbReference>
<dbReference type="FunFam" id="1.10.340.30:FF:000001">
    <property type="entry name" value="Endonuclease III"/>
    <property type="match status" value="1"/>
</dbReference>
<dbReference type="CDD" id="cd00056">
    <property type="entry name" value="ENDO3c"/>
    <property type="match status" value="1"/>
</dbReference>
<comment type="caution">
    <text evidence="8">Lacks conserved residue(s) required for the propagation of feature annotation.</text>
</comment>
<comment type="function">
    <text evidence="8">Bifunctional DNA N-glycosylase with associated apurinic/apyrimidinic (AP) lyase function that catalyzes the first step in base excision repair (BER), the primary repair pathway for the repair of oxidative DNA damage. The DNA N-glycosylase activity releases the damaged DNA base from DNA by cleaving the N-glycosidic bond, leaving an AP site. The AP lyase activity cleaves the phosphodiester bond 3' to the AP site by a beta-elimination. Primarily recognizes and repairs oxidative base damage of pyrimidines.</text>
</comment>
<accession>A0A1L0C4U2</accession>
<dbReference type="InterPro" id="IPR030841">
    <property type="entry name" value="NTH1"/>
</dbReference>
<dbReference type="PANTHER" id="PTHR43286">
    <property type="entry name" value="ENDONUCLEASE III-LIKE PROTEIN 1"/>
    <property type="match status" value="1"/>
</dbReference>
<comment type="subcellular location">
    <subcellularLocation>
        <location evidence="8">Nucleus</location>
    </subcellularLocation>
    <subcellularLocation>
        <location evidence="8">Mitochondrion</location>
    </subcellularLocation>
</comment>
<sequence>MPSKRTFDVTPSITERALRSGSVCKRPALSLRVDEPAIKVEVEETRDAKRVKQEEQIVSTIKREEIVENEEVKVKVEVLEDVKSELILSDEELERKLKNLKEEIVQETLEVGKMTTSEMDGFDFHKKKVNPPNVFPSVSSEDILPSQPKNWDKIYNTIVDMRKLIVTPVDTMGCERMPDTITPGLSHDDTKLYRFQLLISLMLSSQTKDEVNYSAMVKLNSHFKKKGYPALCLESCLDASEAELDECIKQVGFHRRKATFIKKTCELVRDKFEGDIPKTIEEIVTFPGVGPKMGHLLLQNGWGINLGIGVDVHLHRLAQMWGWVPKSDKPETTRAALEEWLPRKYWGDVNPLLVGFGQTVCVPRALNCDVCTLAPSGLCKGVNRKLAKAEITEARLAKLSKQRGNLLKLVELRK</sequence>
<reference evidence="12" key="1">
    <citation type="submission" date="2016-10" db="EMBL/GenBank/DDBJ databases">
        <authorList>
            <person name="Geijer C."/>
            <person name="Jareborg N."/>
            <person name="Dainat J."/>
        </authorList>
    </citation>
    <scope>NUCLEOTIDE SEQUENCE [LARGE SCALE GENOMIC DNA]</scope>
    <source>
        <strain evidence="12">PYCC 4715</strain>
    </source>
</reference>
<evidence type="ECO:0000256" key="5">
    <source>
        <dbReference type="ARBA" id="ARBA00023239"/>
    </source>
</evidence>
<keyword evidence="4 8" id="KW-0234">DNA repair</keyword>
<keyword evidence="8" id="KW-0539">Nucleus</keyword>
<evidence type="ECO:0000313" key="12">
    <source>
        <dbReference type="Proteomes" id="UP000182259"/>
    </source>
</evidence>
<proteinExistence type="inferred from homology"/>
<evidence type="ECO:0000256" key="7">
    <source>
        <dbReference type="ARBA" id="ARBA00044632"/>
    </source>
</evidence>
<dbReference type="InterPro" id="IPR003265">
    <property type="entry name" value="HhH-GPD_domain"/>
</dbReference>
<dbReference type="Gene3D" id="1.10.1670.10">
    <property type="entry name" value="Helix-hairpin-Helix base-excision DNA repair enzymes (C-terminal)"/>
    <property type="match status" value="1"/>
</dbReference>
<dbReference type="Gene3D" id="1.10.340.30">
    <property type="entry name" value="Hypothetical protein, domain 2"/>
    <property type="match status" value="1"/>
</dbReference>
<comment type="catalytic activity">
    <reaction evidence="7 8">
        <text>2'-deoxyribonucleotide-(2'-deoxyribose 5'-phosphate)-2'-deoxyribonucleotide-DNA = a 3'-end 2'-deoxyribonucleotide-(2,3-dehydro-2,3-deoxyribose 5'-phosphate)-DNA + a 5'-end 5'-phospho-2'-deoxyribonucleoside-DNA + H(+)</text>
        <dbReference type="Rhea" id="RHEA:66592"/>
        <dbReference type="Rhea" id="RHEA-COMP:13180"/>
        <dbReference type="Rhea" id="RHEA-COMP:16897"/>
        <dbReference type="Rhea" id="RHEA-COMP:17067"/>
        <dbReference type="ChEBI" id="CHEBI:15378"/>
        <dbReference type="ChEBI" id="CHEBI:136412"/>
        <dbReference type="ChEBI" id="CHEBI:157695"/>
        <dbReference type="ChEBI" id="CHEBI:167181"/>
        <dbReference type="EC" id="4.2.99.18"/>
    </reaction>
</comment>
<gene>
    <name evidence="8" type="primary">NTG1</name>
    <name evidence="11" type="ORF">SAMEA4029009_CIC11G00000000106</name>
</gene>
<keyword evidence="6 8" id="KW-0326">Glycosidase</keyword>
<dbReference type="GO" id="GO:0000703">
    <property type="term" value="F:oxidized pyrimidine nucleobase lesion DNA N-glycosylase activity"/>
    <property type="evidence" value="ECO:0007669"/>
    <property type="project" value="UniProtKB-UniRule"/>
</dbReference>
<dbReference type="GO" id="GO:0003677">
    <property type="term" value="F:DNA binding"/>
    <property type="evidence" value="ECO:0007669"/>
    <property type="project" value="UniProtKB-UniRule"/>
</dbReference>
<keyword evidence="3 8" id="KW-0378">Hydrolase</keyword>
<keyword evidence="5 8" id="KW-0456">Lyase</keyword>
<evidence type="ECO:0000256" key="9">
    <source>
        <dbReference type="SAM" id="Coils"/>
    </source>
</evidence>
<dbReference type="GO" id="GO:0006289">
    <property type="term" value="P:nucleotide-excision repair"/>
    <property type="evidence" value="ECO:0007669"/>
    <property type="project" value="TreeGrafter"/>
</dbReference>
<keyword evidence="9" id="KW-0175">Coiled coil</keyword>
<dbReference type="GO" id="GO:0006285">
    <property type="term" value="P:base-excision repair, AP site formation"/>
    <property type="evidence" value="ECO:0007669"/>
    <property type="project" value="UniProtKB-UniRule"/>
</dbReference>
<dbReference type="GO" id="GO:0140078">
    <property type="term" value="F:class I DNA-(apurinic or apyrimidinic site) endonuclease activity"/>
    <property type="evidence" value="ECO:0007669"/>
    <property type="project" value="UniProtKB-EC"/>
</dbReference>
<dbReference type="AlphaFoldDB" id="A0A1L0C4U2"/>
<organism evidence="11 12">
    <name type="scientific">Sungouiella intermedia</name>
    <dbReference type="NCBI Taxonomy" id="45354"/>
    <lineage>
        <taxon>Eukaryota</taxon>
        <taxon>Fungi</taxon>
        <taxon>Dikarya</taxon>
        <taxon>Ascomycota</taxon>
        <taxon>Saccharomycotina</taxon>
        <taxon>Pichiomycetes</taxon>
        <taxon>Metschnikowiaceae</taxon>
        <taxon>Sungouiella</taxon>
    </lineage>
</organism>
<dbReference type="SMART" id="SM00478">
    <property type="entry name" value="ENDO3c"/>
    <property type="match status" value="1"/>
</dbReference>
<dbReference type="HAMAP" id="MF_03183">
    <property type="entry name" value="Endonuclease_III_Nth"/>
    <property type="match status" value="1"/>
</dbReference>
<protein>
    <recommendedName>
        <fullName evidence="8">Endonuclease III homolog</fullName>
        <ecNumber evidence="8">3.2.2.-</ecNumber>
        <ecNumber evidence="8">4.2.99.18</ecNumber>
    </recommendedName>
    <alternativeName>
        <fullName evidence="8">Bifunctional DNA N-glycosylase/DNA-(apurinic or apyrimidinic site) lyase</fullName>
        <shortName evidence="8">DNA glycosylase/AP lyase</shortName>
    </alternativeName>
</protein>
<dbReference type="GO" id="GO:0005739">
    <property type="term" value="C:mitochondrion"/>
    <property type="evidence" value="ECO:0007669"/>
    <property type="project" value="UniProtKB-SubCell"/>
</dbReference>
<keyword evidence="8" id="KW-0496">Mitochondrion</keyword>
<evidence type="ECO:0000259" key="10">
    <source>
        <dbReference type="SMART" id="SM00478"/>
    </source>
</evidence>
<feature type="domain" description="HhH-GPD" evidence="10">
    <location>
        <begin position="203"/>
        <end position="359"/>
    </location>
</feature>
<evidence type="ECO:0000256" key="6">
    <source>
        <dbReference type="ARBA" id="ARBA00023295"/>
    </source>
</evidence>
<dbReference type="InterPro" id="IPR023170">
    <property type="entry name" value="HhH_base_excis_C"/>
</dbReference>
<feature type="coiled-coil region" evidence="9">
    <location>
        <begin position="83"/>
        <end position="110"/>
    </location>
</feature>
<dbReference type="PANTHER" id="PTHR43286:SF1">
    <property type="entry name" value="ENDONUCLEASE III-LIKE PROTEIN 1"/>
    <property type="match status" value="1"/>
</dbReference>
<evidence type="ECO:0000256" key="3">
    <source>
        <dbReference type="ARBA" id="ARBA00022801"/>
    </source>
</evidence>
<dbReference type="EC" id="3.2.2.-" evidence="8"/>
<evidence type="ECO:0000256" key="1">
    <source>
        <dbReference type="ARBA" id="ARBA00008343"/>
    </source>
</evidence>
<keyword evidence="2 8" id="KW-0227">DNA damage</keyword>
<evidence type="ECO:0000256" key="8">
    <source>
        <dbReference type="HAMAP-Rule" id="MF_03183"/>
    </source>
</evidence>
<dbReference type="Proteomes" id="UP000182259">
    <property type="component" value="Chromosome VI"/>
</dbReference>
<dbReference type="GO" id="GO:0005634">
    <property type="term" value="C:nucleus"/>
    <property type="evidence" value="ECO:0007669"/>
    <property type="project" value="UniProtKB-SubCell"/>
</dbReference>
<dbReference type="Pfam" id="PF00730">
    <property type="entry name" value="HhH-GPD"/>
    <property type="match status" value="1"/>
</dbReference>
<evidence type="ECO:0000256" key="4">
    <source>
        <dbReference type="ARBA" id="ARBA00023204"/>
    </source>
</evidence>
<evidence type="ECO:0000256" key="2">
    <source>
        <dbReference type="ARBA" id="ARBA00022763"/>
    </source>
</evidence>
<dbReference type="EC" id="4.2.99.18" evidence="8"/>
<comment type="similarity">
    <text evidence="1 8">Belongs to the Nth/MutY family.</text>
</comment>